<dbReference type="EMBL" id="BGPR01093056">
    <property type="protein sequence ID" value="GBM29499.1"/>
    <property type="molecule type" value="Genomic_DNA"/>
</dbReference>
<dbReference type="Proteomes" id="UP000499080">
    <property type="component" value="Unassembled WGS sequence"/>
</dbReference>
<name>A0A4Y2EME9_ARAVE</name>
<sequence>IPGGRHPSLGDQQIKEPLFSRKIHSGARNRPSPASVEWGGLRRFRAHRDKVCVRPPPPNGNVSASEPDGSRFDTRFH</sequence>
<feature type="non-terminal residue" evidence="2">
    <location>
        <position position="1"/>
    </location>
</feature>
<feature type="compositionally biased region" description="Basic and acidic residues" evidence="1">
    <location>
        <begin position="68"/>
        <end position="77"/>
    </location>
</feature>
<feature type="region of interest" description="Disordered" evidence="1">
    <location>
        <begin position="1"/>
        <end position="77"/>
    </location>
</feature>
<dbReference type="AlphaFoldDB" id="A0A4Y2EME9"/>
<keyword evidence="3" id="KW-1185">Reference proteome</keyword>
<dbReference type="OrthoDB" id="9884289at2759"/>
<evidence type="ECO:0000313" key="2">
    <source>
        <dbReference type="EMBL" id="GBM29499.1"/>
    </source>
</evidence>
<comment type="caution">
    <text evidence="2">The sequence shown here is derived from an EMBL/GenBank/DDBJ whole genome shotgun (WGS) entry which is preliminary data.</text>
</comment>
<proteinExistence type="predicted"/>
<accession>A0A4Y2EME9</accession>
<protein>
    <submittedName>
        <fullName evidence="2">Uncharacterized protein</fullName>
    </submittedName>
</protein>
<organism evidence="2 3">
    <name type="scientific">Araneus ventricosus</name>
    <name type="common">Orbweaver spider</name>
    <name type="synonym">Epeira ventricosa</name>
    <dbReference type="NCBI Taxonomy" id="182803"/>
    <lineage>
        <taxon>Eukaryota</taxon>
        <taxon>Metazoa</taxon>
        <taxon>Ecdysozoa</taxon>
        <taxon>Arthropoda</taxon>
        <taxon>Chelicerata</taxon>
        <taxon>Arachnida</taxon>
        <taxon>Araneae</taxon>
        <taxon>Araneomorphae</taxon>
        <taxon>Entelegynae</taxon>
        <taxon>Araneoidea</taxon>
        <taxon>Araneidae</taxon>
        <taxon>Araneus</taxon>
    </lineage>
</organism>
<evidence type="ECO:0000313" key="3">
    <source>
        <dbReference type="Proteomes" id="UP000499080"/>
    </source>
</evidence>
<reference evidence="2 3" key="1">
    <citation type="journal article" date="2019" name="Sci. Rep.">
        <title>Orb-weaving spider Araneus ventricosus genome elucidates the spidroin gene catalogue.</title>
        <authorList>
            <person name="Kono N."/>
            <person name="Nakamura H."/>
            <person name="Ohtoshi R."/>
            <person name="Moran D.A.P."/>
            <person name="Shinohara A."/>
            <person name="Yoshida Y."/>
            <person name="Fujiwara M."/>
            <person name="Mori M."/>
            <person name="Tomita M."/>
            <person name="Arakawa K."/>
        </authorList>
    </citation>
    <scope>NUCLEOTIDE SEQUENCE [LARGE SCALE GENOMIC DNA]</scope>
</reference>
<gene>
    <name evidence="2" type="ORF">AVEN_73071_1</name>
</gene>
<evidence type="ECO:0000256" key="1">
    <source>
        <dbReference type="SAM" id="MobiDB-lite"/>
    </source>
</evidence>